<protein>
    <submittedName>
        <fullName evidence="2">Sugar phosphate isomerase/epimerase</fullName>
    </submittedName>
</protein>
<evidence type="ECO:0000313" key="2">
    <source>
        <dbReference type="EMBL" id="HJB12291.1"/>
    </source>
</evidence>
<sequence length="279" mass="31550">MDRLKYAISITDEPVGVNTPIMLHGSFDECFREAADCGYDGVELQIKDPATRDVKALLELMKMYHLEIPAITTGMEYFGNGLSMISDDPGIQRKAVDRLIEHVHLAAEVGGMVLFGSMRGVIDDFSRYDELEARLIENVRKVQAEAERRGVDVVFEPINLYVINYINSLDEGAAFVRKVDSSRFWLMIDTHHMRIHDGDMYEAILQNKDLIRYVHYSDGNRFYPGGGNIDFLSCTKALLEMGYDGWVTMECLALDDGVRCARRALEYSRGLEAACRAVL</sequence>
<keyword evidence="2" id="KW-0413">Isomerase</keyword>
<evidence type="ECO:0000259" key="1">
    <source>
        <dbReference type="Pfam" id="PF01261"/>
    </source>
</evidence>
<dbReference type="SUPFAM" id="SSF51658">
    <property type="entry name" value="Xylose isomerase-like"/>
    <property type="match status" value="1"/>
</dbReference>
<dbReference type="PANTHER" id="PTHR12110:SF21">
    <property type="entry name" value="XYLOSE ISOMERASE-LIKE TIM BARREL DOMAIN-CONTAINING PROTEIN"/>
    <property type="match status" value="1"/>
</dbReference>
<dbReference type="Proteomes" id="UP000823824">
    <property type="component" value="Unassembled WGS sequence"/>
</dbReference>
<dbReference type="Pfam" id="PF01261">
    <property type="entry name" value="AP_endonuc_2"/>
    <property type="match status" value="1"/>
</dbReference>
<comment type="caution">
    <text evidence="2">The sequence shown here is derived from an EMBL/GenBank/DDBJ whole genome shotgun (WGS) entry which is preliminary data.</text>
</comment>
<dbReference type="Gene3D" id="3.20.20.150">
    <property type="entry name" value="Divalent-metal-dependent TIM barrel enzymes"/>
    <property type="match status" value="1"/>
</dbReference>
<dbReference type="GO" id="GO:0016853">
    <property type="term" value="F:isomerase activity"/>
    <property type="evidence" value="ECO:0007669"/>
    <property type="project" value="UniProtKB-KW"/>
</dbReference>
<organism evidence="2 3">
    <name type="scientific">Candidatus Oscillibacter excrementigallinarum</name>
    <dbReference type="NCBI Taxonomy" id="2838716"/>
    <lineage>
        <taxon>Bacteria</taxon>
        <taxon>Bacillati</taxon>
        <taxon>Bacillota</taxon>
        <taxon>Clostridia</taxon>
        <taxon>Eubacteriales</taxon>
        <taxon>Oscillospiraceae</taxon>
        <taxon>Oscillibacter</taxon>
    </lineage>
</organism>
<proteinExistence type="predicted"/>
<dbReference type="InterPro" id="IPR036237">
    <property type="entry name" value="Xyl_isomerase-like_sf"/>
</dbReference>
<dbReference type="AlphaFoldDB" id="A0A9D2RR26"/>
<reference evidence="2" key="2">
    <citation type="submission" date="2021-04" db="EMBL/GenBank/DDBJ databases">
        <authorList>
            <person name="Gilroy R."/>
        </authorList>
    </citation>
    <scope>NUCLEOTIDE SEQUENCE</scope>
    <source>
        <strain evidence="2">ChiBcec18-1249</strain>
    </source>
</reference>
<dbReference type="PANTHER" id="PTHR12110">
    <property type="entry name" value="HYDROXYPYRUVATE ISOMERASE"/>
    <property type="match status" value="1"/>
</dbReference>
<dbReference type="EMBL" id="DWZJ01000008">
    <property type="protein sequence ID" value="HJB12291.1"/>
    <property type="molecule type" value="Genomic_DNA"/>
</dbReference>
<accession>A0A9D2RR26</accession>
<dbReference type="InterPro" id="IPR050312">
    <property type="entry name" value="IolE/XylAMocC-like"/>
</dbReference>
<gene>
    <name evidence="2" type="ORF">H9787_01105</name>
</gene>
<evidence type="ECO:0000313" key="3">
    <source>
        <dbReference type="Proteomes" id="UP000823824"/>
    </source>
</evidence>
<name>A0A9D2RR26_9FIRM</name>
<reference evidence="2" key="1">
    <citation type="journal article" date="2021" name="PeerJ">
        <title>Extensive microbial diversity within the chicken gut microbiome revealed by metagenomics and culture.</title>
        <authorList>
            <person name="Gilroy R."/>
            <person name="Ravi A."/>
            <person name="Getino M."/>
            <person name="Pursley I."/>
            <person name="Horton D.L."/>
            <person name="Alikhan N.F."/>
            <person name="Baker D."/>
            <person name="Gharbi K."/>
            <person name="Hall N."/>
            <person name="Watson M."/>
            <person name="Adriaenssens E.M."/>
            <person name="Foster-Nyarko E."/>
            <person name="Jarju S."/>
            <person name="Secka A."/>
            <person name="Antonio M."/>
            <person name="Oren A."/>
            <person name="Chaudhuri R.R."/>
            <person name="La Ragione R."/>
            <person name="Hildebrand F."/>
            <person name="Pallen M.J."/>
        </authorList>
    </citation>
    <scope>NUCLEOTIDE SEQUENCE</scope>
    <source>
        <strain evidence="2">ChiBcec18-1249</strain>
    </source>
</reference>
<feature type="domain" description="Xylose isomerase-like TIM barrel" evidence="1">
    <location>
        <begin position="31"/>
        <end position="253"/>
    </location>
</feature>
<dbReference type="InterPro" id="IPR013022">
    <property type="entry name" value="Xyl_isomerase-like_TIM-brl"/>
</dbReference>